<protein>
    <submittedName>
        <fullName evidence="2">PE family protein</fullName>
    </submittedName>
</protein>
<dbReference type="OrthoDB" id="4753186at2"/>
<feature type="non-terminal residue" evidence="2">
    <location>
        <position position="40"/>
    </location>
</feature>
<sequence>MSAAIAGLWGEYGQAYQVLGAQAAMFHQQFVHALNAGVGA</sequence>
<dbReference type="Gene3D" id="1.10.287.850">
    <property type="entry name" value="HP0062-like domain"/>
    <property type="match status" value="1"/>
</dbReference>
<accession>A0A5B1BR65</accession>
<feature type="domain" description="PE" evidence="1">
    <location>
        <begin position="2"/>
        <end position="39"/>
    </location>
</feature>
<proteinExistence type="predicted"/>
<keyword evidence="3" id="KW-1185">Reference proteome</keyword>
<dbReference type="Pfam" id="PF00934">
    <property type="entry name" value="PE"/>
    <property type="match status" value="1"/>
</dbReference>
<name>A0A5B1BR65_MYCSI</name>
<reference evidence="2 3" key="1">
    <citation type="submission" date="2019-09" db="EMBL/GenBank/DDBJ databases">
        <title>Report of infection by Mycobacterium simiae a patient suffering from pulmonary tuberculosis.</title>
        <authorList>
            <person name="Mohanty P.S."/>
            <person name="Bansal A.K."/>
            <person name="Singh H."/>
            <person name="Sharma S."/>
            <person name="Patil S.A."/>
            <person name="Upadhaya P."/>
            <person name="Singh P.K."/>
            <person name="Kumar D."/>
            <person name="Kumar S."/>
            <person name="Singh R.K."/>
            <person name="Chaudhary B."/>
        </authorList>
    </citation>
    <scope>NUCLEOTIDE SEQUENCE [LARGE SCALE GENOMIC DNA]</scope>
    <source>
        <strain evidence="2 3">JAL-560-SIM</strain>
    </source>
</reference>
<dbReference type="InterPro" id="IPR000084">
    <property type="entry name" value="PE-PGRS_N"/>
</dbReference>
<organism evidence="2 3">
    <name type="scientific">Mycobacterium simiae</name>
    <name type="common">Mycobacterium habana</name>
    <dbReference type="NCBI Taxonomy" id="1784"/>
    <lineage>
        <taxon>Bacteria</taxon>
        <taxon>Bacillati</taxon>
        <taxon>Actinomycetota</taxon>
        <taxon>Actinomycetes</taxon>
        <taxon>Mycobacteriales</taxon>
        <taxon>Mycobacteriaceae</taxon>
        <taxon>Mycobacterium</taxon>
        <taxon>Mycobacterium simiae complex</taxon>
    </lineage>
</organism>
<dbReference type="EMBL" id="VTZN01000085">
    <property type="protein sequence ID" value="KAA1249539.1"/>
    <property type="molecule type" value="Genomic_DNA"/>
</dbReference>
<gene>
    <name evidence="2" type="ORF">F0Q45_14485</name>
</gene>
<dbReference type="Proteomes" id="UP000324701">
    <property type="component" value="Unassembled WGS sequence"/>
</dbReference>
<evidence type="ECO:0000259" key="1">
    <source>
        <dbReference type="Pfam" id="PF00934"/>
    </source>
</evidence>
<evidence type="ECO:0000313" key="2">
    <source>
        <dbReference type="EMBL" id="KAA1249539.1"/>
    </source>
</evidence>
<evidence type="ECO:0000313" key="3">
    <source>
        <dbReference type="Proteomes" id="UP000324701"/>
    </source>
</evidence>
<comment type="caution">
    <text evidence="2">The sequence shown here is derived from an EMBL/GenBank/DDBJ whole genome shotgun (WGS) entry which is preliminary data.</text>
</comment>
<dbReference type="AlphaFoldDB" id="A0A5B1BR65"/>
<dbReference type="SUPFAM" id="SSF140459">
    <property type="entry name" value="PE/PPE dimer-like"/>
    <property type="match status" value="1"/>
</dbReference>
<dbReference type="InterPro" id="IPR038332">
    <property type="entry name" value="PPE_sf"/>
</dbReference>